<dbReference type="Gene3D" id="3.40.50.150">
    <property type="entry name" value="Vaccinia Virus protein VP39"/>
    <property type="match status" value="1"/>
</dbReference>
<keyword evidence="3" id="KW-0949">S-adenosyl-L-methionine</keyword>
<evidence type="ECO:0000313" key="4">
    <source>
        <dbReference type="EMBL" id="KAG5475111.1"/>
    </source>
</evidence>
<dbReference type="KEGG" id="lenr:94171779"/>
<dbReference type="AlphaFoldDB" id="A0A836GHF9"/>
<dbReference type="OrthoDB" id="276151at2759"/>
<dbReference type="Proteomes" id="UP000674179">
    <property type="component" value="Chromosome 28"/>
</dbReference>
<keyword evidence="1" id="KW-0489">Methyltransferase</keyword>
<dbReference type="InterPro" id="IPR029063">
    <property type="entry name" value="SAM-dependent_MTases_sf"/>
</dbReference>
<evidence type="ECO:0000313" key="5">
    <source>
        <dbReference type="Proteomes" id="UP000674179"/>
    </source>
</evidence>
<dbReference type="EMBL" id="JAFHKP010000028">
    <property type="protein sequence ID" value="KAG5475111.1"/>
    <property type="molecule type" value="Genomic_DNA"/>
</dbReference>
<dbReference type="GeneID" id="94171779"/>
<name>A0A836GHF9_LEIEN</name>
<dbReference type="PROSITE" id="PS51585">
    <property type="entry name" value="SAM_MT_TPMT"/>
    <property type="match status" value="1"/>
</dbReference>
<accession>A0A836GHF9</accession>
<evidence type="ECO:0000256" key="2">
    <source>
        <dbReference type="ARBA" id="ARBA00022679"/>
    </source>
</evidence>
<dbReference type="RefSeq" id="XP_067691640.1">
    <property type="nucleotide sequence ID" value="XM_067836269.1"/>
</dbReference>
<dbReference type="GO" id="GO:0032259">
    <property type="term" value="P:methylation"/>
    <property type="evidence" value="ECO:0007669"/>
    <property type="project" value="UniProtKB-KW"/>
</dbReference>
<proteinExistence type="predicted"/>
<comment type="caution">
    <text evidence="4">The sequence shown here is derived from an EMBL/GenBank/DDBJ whole genome shotgun (WGS) entry which is preliminary data.</text>
</comment>
<dbReference type="GO" id="GO:0008757">
    <property type="term" value="F:S-adenosylmethionine-dependent methyltransferase activity"/>
    <property type="evidence" value="ECO:0007669"/>
    <property type="project" value="InterPro"/>
</dbReference>
<sequence>MYDGVCGGCAVRLFEGDMFELLQVAAFHGARADFLCDRASMMAIPPLMRERHVRAVAAV</sequence>
<evidence type="ECO:0000256" key="1">
    <source>
        <dbReference type="ARBA" id="ARBA00022603"/>
    </source>
</evidence>
<organism evidence="4 5">
    <name type="scientific">Leishmania enriettii</name>
    <dbReference type="NCBI Taxonomy" id="5663"/>
    <lineage>
        <taxon>Eukaryota</taxon>
        <taxon>Discoba</taxon>
        <taxon>Euglenozoa</taxon>
        <taxon>Kinetoplastea</taxon>
        <taxon>Metakinetoplastina</taxon>
        <taxon>Trypanosomatida</taxon>
        <taxon>Trypanosomatidae</taxon>
        <taxon>Leishmaniinae</taxon>
        <taxon>Leishmania</taxon>
    </lineage>
</organism>
<dbReference type="InterPro" id="IPR008854">
    <property type="entry name" value="TPMT"/>
</dbReference>
<reference evidence="4 5" key="1">
    <citation type="submission" date="2021-02" db="EMBL/GenBank/DDBJ databases">
        <title>Leishmania (Mundinia) enrietti genome sequencing and assembly.</title>
        <authorList>
            <person name="Almutairi H."/>
            <person name="Gatherer D."/>
        </authorList>
    </citation>
    <scope>NUCLEOTIDE SEQUENCE [LARGE SCALE GENOMIC DNA]</scope>
    <source>
        <strain evidence="4">CUR178</strain>
    </source>
</reference>
<keyword evidence="2" id="KW-0808">Transferase</keyword>
<evidence type="ECO:0000256" key="3">
    <source>
        <dbReference type="ARBA" id="ARBA00022691"/>
    </source>
</evidence>
<protein>
    <submittedName>
        <fullName evidence="4">Uncharacterized protein</fullName>
    </submittedName>
</protein>
<gene>
    <name evidence="4" type="ORF">CUR178_04562</name>
</gene>
<keyword evidence="5" id="KW-1185">Reference proteome</keyword>